<evidence type="ECO:0000313" key="2">
    <source>
        <dbReference type="EMBL" id="KAL0921345.1"/>
    </source>
</evidence>
<dbReference type="EMBL" id="JANQDX010000007">
    <property type="protein sequence ID" value="KAL0921345.1"/>
    <property type="molecule type" value="Genomic_DNA"/>
</dbReference>
<proteinExistence type="predicted"/>
<name>A0ABD0V8M3_DENTH</name>
<keyword evidence="3" id="KW-1185">Reference proteome</keyword>
<accession>A0ABD0V8M3</accession>
<gene>
    <name evidence="2" type="ORF">M5K25_008408</name>
</gene>
<dbReference type="Proteomes" id="UP001552299">
    <property type="component" value="Unassembled WGS sequence"/>
</dbReference>
<evidence type="ECO:0000256" key="1">
    <source>
        <dbReference type="SAM" id="MobiDB-lite"/>
    </source>
</evidence>
<organism evidence="2 3">
    <name type="scientific">Dendrobium thyrsiflorum</name>
    <name type="common">Pinecone-like raceme dendrobium</name>
    <name type="synonym">Orchid</name>
    <dbReference type="NCBI Taxonomy" id="117978"/>
    <lineage>
        <taxon>Eukaryota</taxon>
        <taxon>Viridiplantae</taxon>
        <taxon>Streptophyta</taxon>
        <taxon>Embryophyta</taxon>
        <taxon>Tracheophyta</taxon>
        <taxon>Spermatophyta</taxon>
        <taxon>Magnoliopsida</taxon>
        <taxon>Liliopsida</taxon>
        <taxon>Asparagales</taxon>
        <taxon>Orchidaceae</taxon>
        <taxon>Epidendroideae</taxon>
        <taxon>Malaxideae</taxon>
        <taxon>Dendrobiinae</taxon>
        <taxon>Dendrobium</taxon>
    </lineage>
</organism>
<dbReference type="AlphaFoldDB" id="A0ABD0V8M3"/>
<feature type="region of interest" description="Disordered" evidence="1">
    <location>
        <begin position="15"/>
        <end position="39"/>
    </location>
</feature>
<protein>
    <submittedName>
        <fullName evidence="2">Uncharacterized protein</fullName>
    </submittedName>
</protein>
<evidence type="ECO:0000313" key="3">
    <source>
        <dbReference type="Proteomes" id="UP001552299"/>
    </source>
</evidence>
<comment type="caution">
    <text evidence="2">The sequence shown here is derived from an EMBL/GenBank/DDBJ whole genome shotgun (WGS) entry which is preliminary data.</text>
</comment>
<reference evidence="2 3" key="1">
    <citation type="journal article" date="2024" name="Plant Biotechnol. J.">
        <title>Dendrobium thyrsiflorum genome and its molecular insights into genes involved in important horticultural traits.</title>
        <authorList>
            <person name="Chen B."/>
            <person name="Wang J.Y."/>
            <person name="Zheng P.J."/>
            <person name="Li K.L."/>
            <person name="Liang Y.M."/>
            <person name="Chen X.F."/>
            <person name="Zhang C."/>
            <person name="Zhao X."/>
            <person name="He X."/>
            <person name="Zhang G.Q."/>
            <person name="Liu Z.J."/>
            <person name="Xu Q."/>
        </authorList>
    </citation>
    <scope>NUCLEOTIDE SEQUENCE [LARGE SCALE GENOMIC DNA]</scope>
    <source>
        <strain evidence="2">GZMU011</strain>
    </source>
</reference>
<sequence>MHNCHQPLVSQYLRSSGLKTRGGAPPQSGFPRWRSAPQPTTATYTVDRDNIDSASSNIYEIHVISSNEYRIPCPMKIQDSSLNRIDFSLIFFNRALSLRGERVELEREKILGGGVWRGFHTVALASSHRSTSKSRFVLREVLKKKTALVSKDQVLCLLQEEEKGVKVLCLTGLVERFVRASPPCCGSKRRVTIVFSAILGGEDPGSGCRKSRHMKNNCPNLKIPPIEEKGKYKSIEKISNDKKQKVSWADLASESSDKELDNESTTSFLTFPGDGRELLHVLFHSPGDGREPFSFLTLLYQIVESSPDKHFDPERVQVLEQLAFLPLHLLLQQLDLHGTMPEKRHFLANLSQLPTVGTQPKATLKIAWAMSATAWAGWAGTRIKRLDEMNQTRLRSLNSDINKSFKCLTSVEPSSFSDHRLMRTSVAPPTDTKLLSDHRLTPDFHRITDCLDFSQTNDWRWTSAVPPIGARLLPDHRLPKLLANDDPNSTVKASPATSFPVNLVQILPKHFQLDPELLQLRSLKEKYTWTVYKFREFICGPNRPLN</sequence>